<organism evidence="2 6">
    <name type="scientific">Candidatus Hakubella thermalkaliphila</name>
    <dbReference type="NCBI Taxonomy" id="2754717"/>
    <lineage>
        <taxon>Bacteria</taxon>
        <taxon>Bacillati</taxon>
        <taxon>Actinomycetota</taxon>
        <taxon>Actinomycetota incertae sedis</taxon>
        <taxon>Candidatus Hakubellales</taxon>
        <taxon>Candidatus Hakubellaceae</taxon>
        <taxon>Candidatus Hakubella</taxon>
    </lineage>
</organism>
<dbReference type="EMBL" id="BLRX01000144">
    <property type="protein sequence ID" value="GFP25636.1"/>
    <property type="molecule type" value="Genomic_DNA"/>
</dbReference>
<evidence type="ECO:0000313" key="1">
    <source>
        <dbReference type="EMBL" id="GFP25636.1"/>
    </source>
</evidence>
<evidence type="ECO:0000313" key="5">
    <source>
        <dbReference type="Proteomes" id="UP000568877"/>
    </source>
</evidence>
<dbReference type="Proteomes" id="UP000591948">
    <property type="component" value="Unassembled WGS sequence"/>
</dbReference>
<dbReference type="Proteomes" id="UP000568877">
    <property type="component" value="Unassembled WGS sequence"/>
</dbReference>
<dbReference type="Proteomes" id="UP000543224">
    <property type="component" value="Unassembled WGS sequence"/>
</dbReference>
<evidence type="ECO:0000313" key="2">
    <source>
        <dbReference type="EMBL" id="GFP26621.1"/>
    </source>
</evidence>
<comment type="caution">
    <text evidence="2">The sequence shown here is derived from an EMBL/GenBank/DDBJ whole genome shotgun (WGS) entry which is preliminary data.</text>
</comment>
<proteinExistence type="predicted"/>
<dbReference type="AlphaFoldDB" id="A0A6V8P6B7"/>
<evidence type="ECO:0000313" key="3">
    <source>
        <dbReference type="EMBL" id="GFP31891.1"/>
    </source>
</evidence>
<reference evidence="4 5" key="1">
    <citation type="journal article" date="2020" name="Front. Microbiol.">
        <title>Single-cell genomics of novel Actinobacteria with the Wood-Ljungdahl pathway discovered in a serpentinizing system.</title>
        <authorList>
            <person name="Merino N."/>
            <person name="Kawai M."/>
            <person name="Boyd E.S."/>
            <person name="Colman D.R."/>
            <person name="McGlynn S.E."/>
            <person name="Nealson K.H."/>
            <person name="Kurokawa K."/>
            <person name="Hongoh Y."/>
        </authorList>
    </citation>
    <scope>NUCLEOTIDE SEQUENCE [LARGE SCALE GENOMIC DNA]</scope>
    <source>
        <strain evidence="1 4">S25</strain>
        <strain evidence="2 6">S33</strain>
        <strain evidence="3 5">S42</strain>
    </source>
</reference>
<protein>
    <submittedName>
        <fullName evidence="2">Uncharacterized protein</fullName>
    </submittedName>
</protein>
<gene>
    <name evidence="1" type="ORF">HKBW3S25_01116</name>
    <name evidence="2" type="ORF">HKBW3S33_00036</name>
    <name evidence="3" type="ORF">HKBW3S42_00197</name>
</gene>
<dbReference type="EMBL" id="BLRY01000001">
    <property type="protein sequence ID" value="GFP26621.1"/>
    <property type="molecule type" value="Genomic_DNA"/>
</dbReference>
<evidence type="ECO:0000313" key="6">
    <source>
        <dbReference type="Proteomes" id="UP000591948"/>
    </source>
</evidence>
<sequence length="115" mass="12747">MHRAVVVPTRPARNIGEPRVRVDERRLNLERCLLVHAVPMNHVSDLETGKAYLPYAFNLVVEIIAVEALLGADERGDAIALALPDIEGLSVSQVDESVDIPPQLASYVCRERLPR</sequence>
<name>A0A6V8P6B7_9ACTN</name>
<accession>A0A6V8P6B7</accession>
<dbReference type="EMBL" id="BLSA01000013">
    <property type="protein sequence ID" value="GFP31891.1"/>
    <property type="molecule type" value="Genomic_DNA"/>
</dbReference>
<keyword evidence="6" id="KW-1185">Reference proteome</keyword>
<evidence type="ECO:0000313" key="4">
    <source>
        <dbReference type="Proteomes" id="UP000543224"/>
    </source>
</evidence>